<feature type="region of interest" description="Disordered" evidence="6">
    <location>
        <begin position="503"/>
        <end position="525"/>
    </location>
</feature>
<dbReference type="SUPFAM" id="SSF46689">
    <property type="entry name" value="Homeodomain-like"/>
    <property type="match status" value="1"/>
</dbReference>
<evidence type="ECO:0000256" key="5">
    <source>
        <dbReference type="RuleBase" id="RU000682"/>
    </source>
</evidence>
<keyword evidence="1 4" id="KW-0238">DNA-binding</keyword>
<feature type="region of interest" description="Disordered" evidence="6">
    <location>
        <begin position="616"/>
        <end position="643"/>
    </location>
</feature>
<keyword evidence="2 4" id="KW-0371">Homeobox</keyword>
<feature type="region of interest" description="Disordered" evidence="6">
    <location>
        <begin position="991"/>
        <end position="1130"/>
    </location>
</feature>
<dbReference type="HOGENOM" id="CLU_003701_0_0_1"/>
<dbReference type="PROSITE" id="PS00027">
    <property type="entry name" value="HOMEOBOX_1"/>
    <property type="match status" value="1"/>
</dbReference>
<feature type="compositionally biased region" description="Polar residues" evidence="6">
    <location>
        <begin position="764"/>
        <end position="793"/>
    </location>
</feature>
<feature type="compositionally biased region" description="Polar residues" evidence="6">
    <location>
        <begin position="383"/>
        <end position="394"/>
    </location>
</feature>
<dbReference type="GO" id="GO:0030154">
    <property type="term" value="P:cell differentiation"/>
    <property type="evidence" value="ECO:0007669"/>
    <property type="project" value="TreeGrafter"/>
</dbReference>
<feature type="DNA-binding region" description="Homeobox" evidence="4">
    <location>
        <begin position="260"/>
        <end position="319"/>
    </location>
</feature>
<dbReference type="InterPro" id="IPR051000">
    <property type="entry name" value="Homeobox_DNA-bind_prot"/>
</dbReference>
<comment type="subcellular location">
    <subcellularLocation>
        <location evidence="4 5">Nucleus</location>
    </subcellularLocation>
</comment>
<evidence type="ECO:0000313" key="9">
    <source>
        <dbReference type="Proteomes" id="UP000014071"/>
    </source>
</evidence>
<feature type="compositionally biased region" description="Low complexity" evidence="6">
    <location>
        <begin position="858"/>
        <end position="873"/>
    </location>
</feature>
<dbReference type="Pfam" id="PF00046">
    <property type="entry name" value="Homeodomain"/>
    <property type="match status" value="1"/>
</dbReference>
<dbReference type="Gene3D" id="1.10.10.60">
    <property type="entry name" value="Homeodomain-like"/>
    <property type="match status" value="1"/>
</dbReference>
<dbReference type="PANTHER" id="PTHR24324:SF9">
    <property type="entry name" value="HOMEOBOX DOMAIN-CONTAINING PROTEIN"/>
    <property type="match status" value="1"/>
</dbReference>
<feature type="region of interest" description="Disordered" evidence="6">
    <location>
        <begin position="1"/>
        <end position="68"/>
    </location>
</feature>
<feature type="compositionally biased region" description="Low complexity" evidence="6">
    <location>
        <begin position="619"/>
        <end position="632"/>
    </location>
</feature>
<evidence type="ECO:0000313" key="8">
    <source>
        <dbReference type="EMBL" id="GAC95625.1"/>
    </source>
</evidence>
<evidence type="ECO:0000259" key="7">
    <source>
        <dbReference type="PROSITE" id="PS50071"/>
    </source>
</evidence>
<feature type="compositionally biased region" description="Low complexity" evidence="6">
    <location>
        <begin position="831"/>
        <end position="846"/>
    </location>
</feature>
<evidence type="ECO:0000256" key="2">
    <source>
        <dbReference type="ARBA" id="ARBA00023155"/>
    </source>
</evidence>
<feature type="compositionally biased region" description="Basic and acidic residues" evidence="6">
    <location>
        <begin position="88"/>
        <end position="97"/>
    </location>
</feature>
<dbReference type="SMART" id="SM00389">
    <property type="entry name" value="HOX"/>
    <property type="match status" value="1"/>
</dbReference>
<keyword evidence="3 4" id="KW-0539">Nucleus</keyword>
<organism evidence="8 9">
    <name type="scientific">Pseudozyma hubeiensis (strain SY62)</name>
    <name type="common">Yeast</name>
    <dbReference type="NCBI Taxonomy" id="1305764"/>
    <lineage>
        <taxon>Eukaryota</taxon>
        <taxon>Fungi</taxon>
        <taxon>Dikarya</taxon>
        <taxon>Basidiomycota</taxon>
        <taxon>Ustilaginomycotina</taxon>
        <taxon>Ustilaginomycetes</taxon>
        <taxon>Ustilaginales</taxon>
        <taxon>Ustilaginaceae</taxon>
        <taxon>Pseudozyma</taxon>
    </lineage>
</organism>
<dbReference type="PROSITE" id="PS50071">
    <property type="entry name" value="HOMEOBOX_2"/>
    <property type="match status" value="1"/>
</dbReference>
<proteinExistence type="predicted"/>
<feature type="compositionally biased region" description="Basic residues" evidence="6">
    <location>
        <begin position="1064"/>
        <end position="1073"/>
    </location>
</feature>
<feature type="region of interest" description="Disordered" evidence="6">
    <location>
        <begin position="463"/>
        <end position="487"/>
    </location>
</feature>
<dbReference type="PANTHER" id="PTHR24324">
    <property type="entry name" value="HOMEOBOX PROTEIN HHEX"/>
    <property type="match status" value="1"/>
</dbReference>
<feature type="compositionally biased region" description="Polar residues" evidence="6">
    <location>
        <begin position="1006"/>
        <end position="1032"/>
    </location>
</feature>
<dbReference type="GO" id="GO:0000978">
    <property type="term" value="F:RNA polymerase II cis-regulatory region sequence-specific DNA binding"/>
    <property type="evidence" value="ECO:0007669"/>
    <property type="project" value="TreeGrafter"/>
</dbReference>
<feature type="domain" description="Homeobox" evidence="7">
    <location>
        <begin position="258"/>
        <end position="318"/>
    </location>
</feature>
<feature type="region of interest" description="Disordered" evidence="6">
    <location>
        <begin position="83"/>
        <end position="114"/>
    </location>
</feature>
<dbReference type="Proteomes" id="UP000014071">
    <property type="component" value="Unassembled WGS sequence"/>
</dbReference>
<dbReference type="GO" id="GO:0000981">
    <property type="term" value="F:DNA-binding transcription factor activity, RNA polymerase II-specific"/>
    <property type="evidence" value="ECO:0007669"/>
    <property type="project" value="InterPro"/>
</dbReference>
<dbReference type="eggNOG" id="ENOG502SDP0">
    <property type="taxonomic scope" value="Eukaryota"/>
</dbReference>
<reference evidence="9" key="1">
    <citation type="journal article" date="2013" name="Genome Announc.">
        <title>Draft genome sequence of the basidiomycetous yeast-like fungus Pseudozyma hubeiensis SY62, which produces an abundant amount of the biosurfactant mannosylerythritol lipids.</title>
        <authorList>
            <person name="Konishi M."/>
            <person name="Hatada Y."/>
            <person name="Horiuchi J."/>
        </authorList>
    </citation>
    <scope>NUCLEOTIDE SEQUENCE [LARGE SCALE GENOMIC DNA]</scope>
    <source>
        <strain evidence="9">SY62</strain>
    </source>
</reference>
<feature type="compositionally biased region" description="Polar residues" evidence="6">
    <location>
        <begin position="1039"/>
        <end position="1049"/>
    </location>
</feature>
<dbReference type="RefSeq" id="XP_012189212.1">
    <property type="nucleotide sequence ID" value="XM_012333822.1"/>
</dbReference>
<dbReference type="CDD" id="cd00086">
    <property type="entry name" value="homeodomain"/>
    <property type="match status" value="1"/>
</dbReference>
<protein>
    <submittedName>
        <fullName evidence="8">Homeodomain transcription factor</fullName>
    </submittedName>
</protein>
<gene>
    <name evidence="8" type="ORF">PHSY_003201</name>
</gene>
<evidence type="ECO:0000256" key="3">
    <source>
        <dbReference type="ARBA" id="ARBA00023242"/>
    </source>
</evidence>
<feature type="region of interest" description="Disordered" evidence="6">
    <location>
        <begin position="764"/>
        <end position="883"/>
    </location>
</feature>
<dbReference type="InterPro" id="IPR017970">
    <property type="entry name" value="Homeobox_CS"/>
</dbReference>
<dbReference type="GO" id="GO:0005634">
    <property type="term" value="C:nucleus"/>
    <property type="evidence" value="ECO:0007669"/>
    <property type="project" value="UniProtKB-SubCell"/>
</dbReference>
<dbReference type="AlphaFoldDB" id="R9PC12"/>
<evidence type="ECO:0000256" key="6">
    <source>
        <dbReference type="SAM" id="MobiDB-lite"/>
    </source>
</evidence>
<dbReference type="InterPro" id="IPR009057">
    <property type="entry name" value="Homeodomain-like_sf"/>
</dbReference>
<keyword evidence="9" id="KW-1185">Reference proteome</keyword>
<evidence type="ECO:0000256" key="4">
    <source>
        <dbReference type="PROSITE-ProRule" id="PRU00108"/>
    </source>
</evidence>
<dbReference type="EMBL" id="DF238795">
    <property type="protein sequence ID" value="GAC95625.1"/>
    <property type="molecule type" value="Genomic_DNA"/>
</dbReference>
<dbReference type="OrthoDB" id="6159439at2759"/>
<feature type="compositionally biased region" description="Polar residues" evidence="6">
    <location>
        <begin position="98"/>
        <end position="107"/>
    </location>
</feature>
<accession>R9PC12</accession>
<sequence>MDAAVAIDGGERRLPHSSPALSVINAQRHASECQRGSSQSDGRDAHTQTPPQHHLQPRSSPAAASVDSFSSYINKDAALFQNRSSSPRADDQLRDNSDPASQTTSSPRPQPRHLVTTPIVSRDAFRHQPWLQHDLPRSASSVMSIEHLHNDTNSQLPRHQAEHAVDDHVDVGTQNHRSPETRIEMAAHTFHGQRVTASPSPAIDVNRLSMSNLAQKNQQDDVEDSVYGDSMSVNRGPASVLADDSFDSTASVVGEDSKNEIRRRRRTRPDEANLLAQVYAKNPFPDHETRLFLANRVGMSVRAVSVWFQNRRQAEKKRSGRYGGAGIAPTSSVAGDNADIEATTAAEDAPATILAPVVALAQRKPLGNASANGAAPAKHLDPQSITDLSSNNKENIPPWLNGLATEERVQQRLEKIKREAPQASLSKEQVLAPRQPARDLRQAVGPEGVGIAVHRVQVDRTVPEQPATAEAAVISSSKSSLSRHRSVPRLSLDDVLSGRSKSLRRSATEHAGPLIAASSEPEQEQLDTILPPPKVLSRASSSSSLSLLTTSGGRASIGSLGLRHEAPVAASSEDVRPSLTSSLPPKLTAALQRQGIIAMHPDADGQKAQGQGLLQMMPSSSASSSEADALYSNDQRRDHEEDEERTLKMIAQRRAAKAQAAALAKAQEARERAASGETPERAGVVGLAPLHPGCADARQAIVQQAGLLDSSALVGSTPKSGTSTVVGLGPARQLSLDWAAGRDRAATSALPKSIGGTPLSRSVSARQLTMPQPNESTPLTQQRNAKLSDSAPTNGEKRKADAGKAGRRSLSATDLTRRLQQAKRKGDAAQRSVSAGRKRSAAVAAALEAGDENVDPSAATDAAAAGAPAQNSAGKQSASPVKRRRAQLEDIVLASSLAEPAVSSKATAPFGVGMGAPISPLLSSRPFLPHASFPSASRTMPTMVVPSTPQNSSLYTSSGIPLSTRSDRFRAIGASPAGSLGRSISANYTSHRQLPRSSAARDHTGPNRNWNSNAACHIRTFSNNDEGWTPRSNGGGGSMSQPLPASTPSRVLGDRTNFASTPAFHHHSSHHRVLPGNSSGDSPFAHDDSGFFEGMSDDDDEPREQIKISPRKASLRSMRAPGAESGDDRQAAELLLGLGKVDSSRDSSSSQ</sequence>
<dbReference type="FunFam" id="1.10.10.60:FF:000534">
    <property type="entry name" value="Chromosome 1, whole genome shotgun sequence"/>
    <property type="match status" value="1"/>
</dbReference>
<feature type="compositionally biased region" description="Basic and acidic residues" evidence="6">
    <location>
        <begin position="795"/>
        <end position="804"/>
    </location>
</feature>
<dbReference type="STRING" id="1305764.R9PC12"/>
<dbReference type="GeneID" id="24108491"/>
<feature type="region of interest" description="Disordered" evidence="6">
    <location>
        <begin position="369"/>
        <end position="399"/>
    </location>
</feature>
<dbReference type="InterPro" id="IPR001356">
    <property type="entry name" value="HD"/>
</dbReference>
<name>R9PC12_PSEHS</name>
<evidence type="ECO:0000256" key="1">
    <source>
        <dbReference type="ARBA" id="ARBA00023125"/>
    </source>
</evidence>